<keyword evidence="2 4" id="KW-0689">Ribosomal protein</keyword>
<dbReference type="Gene3D" id="3.30.70.330">
    <property type="match status" value="1"/>
</dbReference>
<comment type="caution">
    <text evidence="5">The sequence shown here is derived from an EMBL/GenBank/DDBJ whole genome shotgun (WGS) entry which is preliminary data.</text>
</comment>
<comment type="similarity">
    <text evidence="1 4">Belongs to the universal ribosomal protein uL23 family.</text>
</comment>
<evidence type="ECO:0000256" key="4">
    <source>
        <dbReference type="HAMAP-Rule" id="MF_01369"/>
    </source>
</evidence>
<dbReference type="AlphaFoldDB" id="A0A1G1WGG0"/>
<evidence type="ECO:0000256" key="3">
    <source>
        <dbReference type="ARBA" id="ARBA00023274"/>
    </source>
</evidence>
<gene>
    <name evidence="4" type="primary">rplW</name>
    <name evidence="5" type="ORF">A2Z11_02335</name>
</gene>
<reference evidence="5 6" key="1">
    <citation type="journal article" date="2016" name="Nat. Commun.">
        <title>Thousands of microbial genomes shed light on interconnected biogeochemical processes in an aquifer system.</title>
        <authorList>
            <person name="Anantharaman K."/>
            <person name="Brown C.T."/>
            <person name="Hug L.A."/>
            <person name="Sharon I."/>
            <person name="Castelle C.J."/>
            <person name="Probst A.J."/>
            <person name="Thomas B.C."/>
            <person name="Singh A."/>
            <person name="Wilkins M.J."/>
            <person name="Karaoz U."/>
            <person name="Brodie E.L."/>
            <person name="Williams K.H."/>
            <person name="Hubbard S.S."/>
            <person name="Banfield J.F."/>
        </authorList>
    </citation>
    <scope>NUCLEOTIDE SEQUENCE [LARGE SCALE GENOMIC DNA]</scope>
</reference>
<dbReference type="InterPro" id="IPR012677">
    <property type="entry name" value="Nucleotide-bd_a/b_plait_sf"/>
</dbReference>
<dbReference type="STRING" id="1802596.A2Z11_02335"/>
<keyword evidence="4" id="KW-0694">RNA-binding</keyword>
<dbReference type="GO" id="GO:0005840">
    <property type="term" value="C:ribosome"/>
    <property type="evidence" value="ECO:0007669"/>
    <property type="project" value="UniProtKB-KW"/>
</dbReference>
<dbReference type="SUPFAM" id="SSF54189">
    <property type="entry name" value="Ribosomal proteins S24e, L23 and L15e"/>
    <property type="match status" value="1"/>
</dbReference>
<keyword evidence="4" id="KW-0699">rRNA-binding</keyword>
<name>A0A1G1WGG0_9BACT</name>
<comment type="subunit">
    <text evidence="4">Part of the 50S ribosomal subunit. Contacts protein L29, and trigger factor when it is bound to the ribosome.</text>
</comment>
<comment type="function">
    <text evidence="4">One of the early assembly proteins it binds 23S rRNA. One of the proteins that surrounds the polypeptide exit tunnel on the outside of the ribosome. Forms the main docking site for trigger factor binding to the ribosome.</text>
</comment>
<organism evidence="5 6">
    <name type="scientific">Candidatus Woykebacteria bacterium RBG_16_43_9</name>
    <dbReference type="NCBI Taxonomy" id="1802596"/>
    <lineage>
        <taxon>Bacteria</taxon>
        <taxon>Candidatus Woykeibacteriota</taxon>
    </lineage>
</organism>
<keyword evidence="3 4" id="KW-0687">Ribonucleoprotein</keyword>
<dbReference type="InterPro" id="IPR013025">
    <property type="entry name" value="Ribosomal_uL23-like"/>
</dbReference>
<proteinExistence type="inferred from homology"/>
<dbReference type="EMBL" id="MHCS01000010">
    <property type="protein sequence ID" value="OGY26785.1"/>
    <property type="molecule type" value="Genomic_DNA"/>
</dbReference>
<sequence>MEQPVIRVIRKPILTEKSLQEATEGKYTFEVDLRSNKNQIASEVKKAFKVDVLSVRTRILKGKRRRVRGTSREKVGSKLKRATVKVASGQKIAVFEKG</sequence>
<dbReference type="InterPro" id="IPR012678">
    <property type="entry name" value="Ribosomal_uL23/eL15/eS24_sf"/>
</dbReference>
<accession>A0A1G1WGG0</accession>
<dbReference type="GO" id="GO:0019843">
    <property type="term" value="F:rRNA binding"/>
    <property type="evidence" value="ECO:0007669"/>
    <property type="project" value="UniProtKB-UniRule"/>
</dbReference>
<dbReference type="PANTHER" id="PTHR11620">
    <property type="entry name" value="60S RIBOSOMAL PROTEIN L23A"/>
    <property type="match status" value="1"/>
</dbReference>
<protein>
    <recommendedName>
        <fullName evidence="4">Large ribosomal subunit protein uL23</fullName>
    </recommendedName>
</protein>
<dbReference type="Proteomes" id="UP000176389">
    <property type="component" value="Unassembled WGS sequence"/>
</dbReference>
<evidence type="ECO:0000256" key="2">
    <source>
        <dbReference type="ARBA" id="ARBA00022980"/>
    </source>
</evidence>
<dbReference type="Pfam" id="PF00276">
    <property type="entry name" value="Ribosomal_L23"/>
    <property type="match status" value="1"/>
</dbReference>
<evidence type="ECO:0000313" key="5">
    <source>
        <dbReference type="EMBL" id="OGY26785.1"/>
    </source>
</evidence>
<dbReference type="HAMAP" id="MF_01369_B">
    <property type="entry name" value="Ribosomal_uL23_B"/>
    <property type="match status" value="1"/>
</dbReference>
<dbReference type="GO" id="GO:0006412">
    <property type="term" value="P:translation"/>
    <property type="evidence" value="ECO:0007669"/>
    <property type="project" value="UniProtKB-UniRule"/>
</dbReference>
<evidence type="ECO:0000313" key="6">
    <source>
        <dbReference type="Proteomes" id="UP000176389"/>
    </source>
</evidence>
<dbReference type="GO" id="GO:1990904">
    <property type="term" value="C:ribonucleoprotein complex"/>
    <property type="evidence" value="ECO:0007669"/>
    <property type="project" value="UniProtKB-KW"/>
</dbReference>
<dbReference type="GO" id="GO:0003735">
    <property type="term" value="F:structural constituent of ribosome"/>
    <property type="evidence" value="ECO:0007669"/>
    <property type="project" value="InterPro"/>
</dbReference>
<evidence type="ECO:0000256" key="1">
    <source>
        <dbReference type="ARBA" id="ARBA00006700"/>
    </source>
</evidence>